<comment type="similarity">
    <text evidence="2">Belongs to the dynein heavy chain family.</text>
</comment>
<keyword evidence="4" id="KW-0493">Microtubule</keyword>
<dbReference type="GO" id="GO:0060271">
    <property type="term" value="P:cilium assembly"/>
    <property type="evidence" value="ECO:0007669"/>
    <property type="project" value="UniProtKB-ARBA"/>
</dbReference>
<dbReference type="InterPro" id="IPR043157">
    <property type="entry name" value="Dynein_AAA1S"/>
</dbReference>
<dbReference type="Gene3D" id="1.20.920.20">
    <property type="match status" value="1"/>
</dbReference>
<dbReference type="FunFam" id="3.40.50.300:FF:002141">
    <property type="entry name" value="Dynein heavy chain"/>
    <property type="match status" value="1"/>
</dbReference>
<evidence type="ECO:0000256" key="14">
    <source>
        <dbReference type="ARBA" id="ARBA00023212"/>
    </source>
</evidence>
<dbReference type="InterPro" id="IPR035699">
    <property type="entry name" value="AAA_6"/>
</dbReference>
<dbReference type="GO" id="GO:0030286">
    <property type="term" value="C:dynein complex"/>
    <property type="evidence" value="ECO:0007669"/>
    <property type="project" value="UniProtKB-KW"/>
</dbReference>
<dbReference type="Pfam" id="PF12775">
    <property type="entry name" value="AAA_7"/>
    <property type="match status" value="1"/>
</dbReference>
<dbReference type="InterPro" id="IPR042228">
    <property type="entry name" value="Dynein_linker_3"/>
</dbReference>
<dbReference type="FunFam" id="1.10.8.720:FF:000001">
    <property type="entry name" value="dynein heavy chain 7, axonemal"/>
    <property type="match status" value="1"/>
</dbReference>
<gene>
    <name evidence="19" type="ORF">WJX72_000483</name>
</gene>
<comment type="subcellular location">
    <subcellularLocation>
        <location evidence="1">Cytoplasm</location>
        <location evidence="1">Cytoskeleton</location>
        <location evidence="1">Flagellum axoneme</location>
    </subcellularLocation>
</comment>
<dbReference type="Pfam" id="PF22597">
    <property type="entry name" value="DYN_lid"/>
    <property type="match status" value="1"/>
</dbReference>
<dbReference type="GO" id="GO:0005524">
    <property type="term" value="F:ATP binding"/>
    <property type="evidence" value="ECO:0007669"/>
    <property type="project" value="UniProtKB-KW"/>
</dbReference>
<dbReference type="PANTHER" id="PTHR22878:SF68">
    <property type="entry name" value="DYNEIN HEAVY CHAIN 6, AXONEMAL-LIKE"/>
    <property type="match status" value="1"/>
</dbReference>
<evidence type="ECO:0000256" key="5">
    <source>
        <dbReference type="ARBA" id="ARBA00022737"/>
    </source>
</evidence>
<dbReference type="FunFam" id="3.20.180.20:FF:000003">
    <property type="entry name" value="Dynein heavy chain 12, axonemal"/>
    <property type="match status" value="1"/>
</dbReference>
<evidence type="ECO:0000256" key="13">
    <source>
        <dbReference type="ARBA" id="ARBA00023175"/>
    </source>
</evidence>
<dbReference type="GO" id="GO:0007018">
    <property type="term" value="P:microtubule-based movement"/>
    <property type="evidence" value="ECO:0007669"/>
    <property type="project" value="InterPro"/>
</dbReference>
<dbReference type="Gene3D" id="3.40.50.300">
    <property type="entry name" value="P-loop containing nucleotide triphosphate hydrolases"/>
    <property type="match status" value="5"/>
</dbReference>
<keyword evidence="8" id="KW-0067">ATP-binding</keyword>
<dbReference type="FunFam" id="3.10.490.20:FF:000005">
    <property type="entry name" value="Dynein axonemal heavy chain 6"/>
    <property type="match status" value="1"/>
</dbReference>
<dbReference type="InterPro" id="IPR024743">
    <property type="entry name" value="Dynein_HC_stalk"/>
</dbReference>
<keyword evidence="10" id="KW-0243">Dynein</keyword>
<dbReference type="PANTHER" id="PTHR22878">
    <property type="entry name" value="DYNEIN HEAVY CHAIN 6, AXONEMAL-LIKE-RELATED"/>
    <property type="match status" value="1"/>
</dbReference>
<name>A0AAW1Q4G3_9CHLO</name>
<dbReference type="SMART" id="SM00382">
    <property type="entry name" value="AAA"/>
    <property type="match status" value="2"/>
</dbReference>
<reference evidence="19 20" key="1">
    <citation type="journal article" date="2024" name="Nat. Commun.">
        <title>Phylogenomics reveals the evolutionary origins of lichenization in chlorophyte algae.</title>
        <authorList>
            <person name="Puginier C."/>
            <person name="Libourel C."/>
            <person name="Otte J."/>
            <person name="Skaloud P."/>
            <person name="Haon M."/>
            <person name="Grisel S."/>
            <person name="Petersen M."/>
            <person name="Berrin J.G."/>
            <person name="Delaux P.M."/>
            <person name="Dal Grande F."/>
            <person name="Keller J."/>
        </authorList>
    </citation>
    <scope>NUCLEOTIDE SEQUENCE [LARGE SCALE GENOMIC DNA]</scope>
    <source>
        <strain evidence="19 20">SAG 2043</strain>
    </source>
</reference>
<dbReference type="InterPro" id="IPR043160">
    <property type="entry name" value="Dynein_C_barrel"/>
</dbReference>
<dbReference type="Gene3D" id="1.20.140.100">
    <property type="entry name" value="Dynein heavy chain, N-terminal domain 2"/>
    <property type="match status" value="1"/>
</dbReference>
<dbReference type="InterPro" id="IPR024317">
    <property type="entry name" value="Dynein_heavy_chain_D4_dom"/>
</dbReference>
<evidence type="ECO:0000256" key="1">
    <source>
        <dbReference type="ARBA" id="ARBA00004611"/>
    </source>
</evidence>
<dbReference type="InterPro" id="IPR041228">
    <property type="entry name" value="Dynein_C"/>
</dbReference>
<keyword evidence="3" id="KW-0963">Cytoplasm</keyword>
<feature type="domain" description="AAA+ ATPase" evidence="18">
    <location>
        <begin position="1260"/>
        <end position="1397"/>
    </location>
</feature>
<evidence type="ECO:0000313" key="20">
    <source>
        <dbReference type="Proteomes" id="UP001489004"/>
    </source>
</evidence>
<dbReference type="Gene3D" id="3.20.180.20">
    <property type="entry name" value="Dynein heavy chain, N-terminal domain 2"/>
    <property type="match status" value="1"/>
</dbReference>
<dbReference type="InterPro" id="IPR003593">
    <property type="entry name" value="AAA+_ATPase"/>
</dbReference>
<dbReference type="FunFam" id="1.20.140.100:FF:000004">
    <property type="entry name" value="Dynein axonemal heavy chain 6"/>
    <property type="match status" value="1"/>
</dbReference>
<dbReference type="Gene3D" id="1.20.58.1120">
    <property type="match status" value="1"/>
</dbReference>
<evidence type="ECO:0000256" key="17">
    <source>
        <dbReference type="SAM" id="MobiDB-lite"/>
    </source>
</evidence>
<comment type="caution">
    <text evidence="19">The sequence shown here is derived from an EMBL/GenBank/DDBJ whole genome shotgun (WGS) entry which is preliminary data.</text>
</comment>
<dbReference type="InterPro" id="IPR042222">
    <property type="entry name" value="Dynein_2_N"/>
</dbReference>
<dbReference type="FunFam" id="1.10.287.2620:FF:000001">
    <property type="entry name" value="Cytoplasmic dynein heavy chain 1"/>
    <property type="match status" value="1"/>
</dbReference>
<evidence type="ECO:0000256" key="12">
    <source>
        <dbReference type="ARBA" id="ARBA00023069"/>
    </source>
</evidence>
<feature type="domain" description="AAA+ ATPase" evidence="18">
    <location>
        <begin position="1893"/>
        <end position="2045"/>
    </location>
</feature>
<dbReference type="Pfam" id="PF08393">
    <property type="entry name" value="DHC_N2"/>
    <property type="match status" value="1"/>
</dbReference>
<dbReference type="InterPro" id="IPR013602">
    <property type="entry name" value="Dynein_heavy_linker"/>
</dbReference>
<dbReference type="FunFam" id="1.20.58.1120:FF:000007">
    <property type="entry name" value="Dynein heavy chain 4"/>
    <property type="match status" value="1"/>
</dbReference>
<dbReference type="FunFam" id="3.40.50.300:FF:000362">
    <property type="entry name" value="Dynein, axonemal, heavy chain 6"/>
    <property type="match status" value="1"/>
</dbReference>
<dbReference type="GO" id="GO:0045505">
    <property type="term" value="F:dynein intermediate chain binding"/>
    <property type="evidence" value="ECO:0007669"/>
    <property type="project" value="InterPro"/>
</dbReference>
<dbReference type="Gene3D" id="1.10.8.1220">
    <property type="match status" value="1"/>
</dbReference>
<dbReference type="Gene3D" id="1.10.472.130">
    <property type="match status" value="1"/>
</dbReference>
<evidence type="ECO:0000313" key="19">
    <source>
        <dbReference type="EMBL" id="KAK9815239.1"/>
    </source>
</evidence>
<keyword evidence="12" id="KW-0969">Cilium</keyword>
<proteinExistence type="inferred from homology"/>
<keyword evidence="20" id="KW-1185">Reference proteome</keyword>
<dbReference type="Pfam" id="PF18199">
    <property type="entry name" value="Dynein_C"/>
    <property type="match status" value="1"/>
</dbReference>
<dbReference type="GO" id="GO:0005929">
    <property type="term" value="C:cilium"/>
    <property type="evidence" value="ECO:0007669"/>
    <property type="project" value="UniProtKB-ARBA"/>
</dbReference>
<evidence type="ECO:0000256" key="11">
    <source>
        <dbReference type="ARBA" id="ARBA00023054"/>
    </source>
</evidence>
<dbReference type="GO" id="GO:0008569">
    <property type="term" value="F:minus-end-directed microtubule motor activity"/>
    <property type="evidence" value="ECO:0007669"/>
    <property type="project" value="InterPro"/>
</dbReference>
<feature type="region of interest" description="Disordered" evidence="17">
    <location>
        <begin position="259"/>
        <end position="280"/>
    </location>
</feature>
<sequence>MDDATGISGAVPTASASEDDSTVARIHAWHSFLTTLRRHPGCMEFIYLNPVTSSAHAHNPYDLQIVPHQRVTPRSYFTMSAAGVTHFQRDLADFTPLDQFEREYFLYTRLVRLPLFRQFRLWKCFALWKRAVRVRKTKDCKITLERTLFLLNPTFRQTLLQLRNACCDLWTLRLHGLKPYKTYTLEELVSNQNVHKQVVRMKLQEFALEALEMAQQSCDSALNKLEADMTGTMARQSQLIHTLERSRTGINTDQAANTVSHGTAHGGHSRTMATLGGPRDKDDFSYATTASKRAEQRRFVNFIRLADYLLVLGRTTTTSQPPVPRPLIHMEILLDQSDPGHQQLAFDPRPQEFEQHLETMLGGFGEQLSVVERLLTHEDVRDHVEAGLNGRVEVAAMCLLDLVDSEPHMQLATTVSAALQAALETANTFLQSFASFREMVVANERVSAAQMRAEVQHQLRGLDTFRADILRYQQQAVDVASLPLTAERGIVQMGLQQLVDTLTPSPERCLAEIHELLPQLAAQLYQEFVAEVHSATRRLMSTPADVEEFAELLSFLQLMEERRREFEDKNDEVVAHYDLIKEFNIAIPPMDNAAYQTMEGDVTALRDAMCNVDAVKETYILRFSAELDAEVERLNKDVIEIRHNATDDRILDPEASPANVVPITGRLVGRVEELRASAQRIVNFQRLFKVTETLFPELDDCEEEVQLLHLLWTSLKSWAELTDEMRPQPLASLDAGRLEETVMQFTKTVQKIERNLAPNRVTPVLKGQVTEWRELLPVLANLRNPELKDRHWARIEDALGQKLVRDDTFTVSAVLALQVARIREQLSTVATEASQEAGLEEMLRQVQDKWSGVEFTVRPYKETKDMCVLGSVDDVMALLEDSLVMMATISASRFVSGIRGEVEKMEKMLCLFSDTMDEWLDCQKSWMYLESIFTASDIQRQLPTETKNFQAVDRQFKEIMRRTRDRPNALQAGTTHGWLETLHSCNQSLETVQKSLADYLEVKCTAFPRFYFLSADELLEILSQTRNVRAVQPHLQKCFDGIRLLEFGEGAQSPDILAMLSGEGERVALGKNLKARGAVESWLTAVETQMRAALKAATKKGLKDYASMERLDWVRQQPAQLVIVVSNIFWCKQVEECFTADEPLQALQAFYQQNVDQLTALCGLVRGGLSQLERKIMVALITVDVHNRDIVETLVAEKCVNKADFGWQRQLRYEYDAEEDNVNARFVYGHEYLGAQPRLVVTPMTDRCYMTLTGALHMHLGGAPAGPAGTGKTETTKDLGKALGVQCVVFNCGENLDYQFMGKFFAGLAQCGAWACFDEFNRIDIEVLSVVAQQLLTIQTALKAGLAKFNFEGREMRMVPTCGVFITMNPGYAGRTELPDNLKALFRPMAMMIPDYAMVAEVMLFSEGFATAKTLSRKMVNLYKLASEQLSQQDHYDFGMRALKSVLTMAGGLKRSTPDLSEEFVLIRAMQDSNIPKLLAGDALLFNAIVSDLFPGVSVPAQDVGELEAAVVTSCNTAGLQPVPPFVLKVIQLYETFNVRFGVMLVGLTGGGKTCCYRMLQAAMTLLRAQGCPNPDFQAVHTHLVNPKAVSLGELYGEFNELTHEWRDGVASQLIRTAVADASEDRQWVVFDGPVDAVWIESMNTVLDDNCTLCLPNGERIKLNPATMRMLFEVGDLAAASPATVSRCGMVYVPPEDCGWRPFVRSWLAKLPAVLSTHEKAVKLAPEDAEFIDGMFERWVDPGLAFVRKHCSEPLRTANINLVAALTSLFQSLLHPSKGIDVSEPFTDYTRYGIQNIFAFCYVWSLGGGIDASCRDKFDHFVRTSFQGFANFPAGSGTVYDYGLDPERNFALRSWEQSVPSFKYDAALPYFQLVVPTVDTVRYSFLLAAALDVHKPMLLAGPSGVGKTAVILDTLQRLGSSAGSLLPVVLNFSAQTSSAAAQAMIEGKLERKRKNRYGAPHNKRVALFVDDVNMPARETYGAQPPVELLRQLQDMGGFYDRSKLFWKDVEDVTLVAACGPPGGGRQEMSTRFLRHFHVLCMPPPSEAAMRGIFTTILGGFLDATFPLGIRAKMAKPMVECSVELYLRICEGLLPTPAKSHYTYNLRDLSKVFQGIMMIRAQQCPDAKTTLTRLWVHENLRVFHDRLVCQEDKDFVTRALFDMLRARFEVHQSYEEVFGGRDFMFGDYMRMGAAGEERVYEEVQDQSKLARLLAEYQDQYNLSTSNHMDLVFFKDAIEHISRIARILRQPRGNALLVGVGGSGKQSLTRFACHMAEAQCFQIQLSKGYGSAEFHEDLKKLYNLAGIGGKPVVFMFNDNQIVNEGFVEDINNMLNSGEVPGLFTADEREKLMNDIRPYAESTFGPQSPEGLYRIFMERVRDNLHIVLCMSPVGDSFRVRCRQFPSLINCTTIDWFSDWPAEALRSVSSKFLEDVELGGEAISQAVAEMCVDIHTGVAAASERFFQELRRRYYTTPKSYLDLISMYTSLLHEQRTGMQVSLERLLNGLEKLRVTNETVDRMEKDLKSLQPVLQERSESTQRLLLEVTREQKEAEQIRVHVANEEAEVARCSAETTVLKDDAQRDLEEVLPALEAAQKALNALNKNDIIEIKTFQKPPTLVQLTMEGVCILLQEKADWDTAKRVLGDAQFIKRLVAYDADNIPERVVQNLKRVIDDPHFTPDQVAKQSNAARSMCLWVRAMDVYARCVKLVEPKRQALCEAEVALEAIQRQLAAKQAQLGEVVARVEGAQVQLAATQAELDSLRQQVSLAEKRLSRSGKLISALADESVRWASTAAGIQKRLKFVVGDVFLAAACMSYTGAFTGPYRAELVASWVARCQQLQIPISPDFSLQATLGTPGEIREWGLQGLPIDTVSIDNGMMATRGKRWPLMIDPQNQANKWVKALEARSALRVIRPTEPNLLRAVENSIRVGTPLLIEDMGESIDPALQPLLQKQLFKQGNRTLIRLGGSDIDYDPNFKLYMISKLPNPHYLPEVCITVTLIDFTVTIQGLEEQLLGEVVRRERAELEEAKDRLLVSLAADTRQLSDLQDRILKLLKESEGNILDDEALINTLNNSKLTSAVIQTRVKEAQLTEKEIDTARERYRAVPVRGAILYFVIADLALVDPMYQYSLSYFIQLFNHCIAVSDKSDHLPTRLQTLMDHITLFMYNMVCRGLFEAHKLMFSFLICTAIQRQAQIISPVEWSFLIRGARAPDMPSTETPDPSLISTLVWAAMQALEQAVPRFQGLCKSVAADLPIWRKYFASTQQHADMLPLRCQGKGEQALGAFHKLLLLKVMRPEALLAALRQYVADHLGQKFVESQPMVLSDIYKDSEAATPVIFILSTGSAPIGLLRRLAESRDISEEKFRIISLGQGQGPYAEGCLNIATKSGGWVCLQNCHLARSWMPELQRLCEELQTRKDVHPDFRLWLTSMPSPHFPVAVLQNGIKVTMEPPRGVRANLLRTYTTMPEGLLASCPKQPQTWRSLVFAMAFFHAVVLERRKFGPLGWNIRYDFSEGDLQCSLQTLQMFLEEQEVLPWPALQYVVGQINYGGRVTDDNDRALLTAILHRLLGPAVLQAGYSFVPGSAYSVPADGELGQYLEQVRALPLDEAPEVFGMHKNADIAFRLQETHKVIETILSIQPRIATAAGEQSPDDVVASLADEILQSLPASFSHDDASIPHNPFAPLGGSAGEAANSLGVVLQQEMDNFNKLLAVLRRTLADLQKAVKGLVVMSSDLELMYTCLLNNRVPELWARVAYPSLMPLAAWTRDLQDRCAFVDRWLRSGQPASFWLPALFYPQGFLTAVLQNHARMTHIAIDRLGFDFAMLRDQRDQAHAKPEHGVLVHGLFLEAARWDPSSMQAAEALPGQMYSPLSTIHFIPREGHKPPPDSYPCPLYKTSARAGVLSTTGQSTNFVLHLDLPIAKGQHPDKLRLQGVAAVCAPE</sequence>
<dbReference type="Gene3D" id="3.10.490.20">
    <property type="match status" value="1"/>
</dbReference>
<organism evidence="19 20">
    <name type="scientific">[Myrmecia] bisecta</name>
    <dbReference type="NCBI Taxonomy" id="41462"/>
    <lineage>
        <taxon>Eukaryota</taxon>
        <taxon>Viridiplantae</taxon>
        <taxon>Chlorophyta</taxon>
        <taxon>core chlorophytes</taxon>
        <taxon>Trebouxiophyceae</taxon>
        <taxon>Trebouxiales</taxon>
        <taxon>Trebouxiaceae</taxon>
        <taxon>Myrmecia</taxon>
    </lineage>
</organism>
<keyword evidence="7" id="KW-0970">Cilium biogenesis/degradation</keyword>
<evidence type="ECO:0000256" key="3">
    <source>
        <dbReference type="ARBA" id="ARBA00022490"/>
    </source>
</evidence>
<dbReference type="EMBL" id="JALJOR010000006">
    <property type="protein sequence ID" value="KAK9815239.1"/>
    <property type="molecule type" value="Genomic_DNA"/>
</dbReference>
<evidence type="ECO:0000256" key="16">
    <source>
        <dbReference type="SAM" id="Coils"/>
    </source>
</evidence>
<keyword evidence="13" id="KW-0505">Motor protein</keyword>
<evidence type="ECO:0000256" key="2">
    <source>
        <dbReference type="ARBA" id="ARBA00008887"/>
    </source>
</evidence>
<protein>
    <recommendedName>
        <fullName evidence="18">AAA+ ATPase domain-containing protein</fullName>
    </recommendedName>
</protein>
<dbReference type="GO" id="GO:0051959">
    <property type="term" value="F:dynein light intermediate chain binding"/>
    <property type="evidence" value="ECO:0007669"/>
    <property type="project" value="InterPro"/>
</dbReference>
<dbReference type="FunFam" id="1.10.8.710:FF:000004">
    <property type="entry name" value="Dynein axonemal heavy chain 6"/>
    <property type="match status" value="1"/>
</dbReference>
<keyword evidence="6" id="KW-0547">Nucleotide-binding</keyword>
<evidence type="ECO:0000256" key="7">
    <source>
        <dbReference type="ARBA" id="ARBA00022794"/>
    </source>
</evidence>
<dbReference type="Pfam" id="PF12780">
    <property type="entry name" value="AAA_8"/>
    <property type="match status" value="1"/>
</dbReference>
<dbReference type="SUPFAM" id="SSF52540">
    <property type="entry name" value="P-loop containing nucleoside triphosphate hydrolases"/>
    <property type="match status" value="4"/>
</dbReference>
<dbReference type="Pfam" id="PF18198">
    <property type="entry name" value="AAA_lid_11"/>
    <property type="match status" value="1"/>
</dbReference>
<dbReference type="GO" id="GO:0005874">
    <property type="term" value="C:microtubule"/>
    <property type="evidence" value="ECO:0007669"/>
    <property type="project" value="UniProtKB-KW"/>
</dbReference>
<dbReference type="Gene3D" id="6.10.140.1060">
    <property type="match status" value="1"/>
</dbReference>
<keyword evidence="15" id="KW-0966">Cell projection</keyword>
<evidence type="ECO:0000256" key="9">
    <source>
        <dbReference type="ARBA" id="ARBA00022846"/>
    </source>
</evidence>
<dbReference type="Pfam" id="PF12777">
    <property type="entry name" value="MT"/>
    <property type="match status" value="1"/>
</dbReference>
<dbReference type="FunFam" id="3.40.50.300:FF:000063">
    <property type="entry name" value="dynein heavy chain 6, axonemal"/>
    <property type="match status" value="1"/>
</dbReference>
<dbReference type="Proteomes" id="UP001489004">
    <property type="component" value="Unassembled WGS sequence"/>
</dbReference>
<dbReference type="Gene3D" id="1.10.8.720">
    <property type="entry name" value="Region D6 of dynein motor"/>
    <property type="match status" value="1"/>
</dbReference>
<evidence type="ECO:0000256" key="8">
    <source>
        <dbReference type="ARBA" id="ARBA00022840"/>
    </source>
</evidence>
<dbReference type="InterPro" id="IPR026983">
    <property type="entry name" value="DHC"/>
</dbReference>
<dbReference type="InterPro" id="IPR027417">
    <property type="entry name" value="P-loop_NTPase"/>
</dbReference>
<evidence type="ECO:0000259" key="18">
    <source>
        <dbReference type="SMART" id="SM00382"/>
    </source>
</evidence>
<dbReference type="FunFam" id="1.20.920.20:FF:000001">
    <property type="entry name" value="dynein heavy chain 2, axonemal"/>
    <property type="match status" value="1"/>
</dbReference>
<dbReference type="InterPro" id="IPR004273">
    <property type="entry name" value="Dynein_heavy_D6_P-loop"/>
</dbReference>
<feature type="coiled-coil region" evidence="16">
    <location>
        <begin position="2721"/>
        <end position="2769"/>
    </location>
</feature>
<accession>A0AAW1Q4G3</accession>
<dbReference type="FunFam" id="1.20.920.30:FF:000005">
    <property type="entry name" value="Dynein, axonemal, heavy chain 2"/>
    <property type="match status" value="1"/>
</dbReference>
<dbReference type="InterPro" id="IPR041466">
    <property type="entry name" value="Dynein_AAA5_ext"/>
</dbReference>
<keyword evidence="11 16" id="KW-0175">Coiled coil</keyword>
<dbReference type="Gene3D" id="1.20.920.30">
    <property type="match status" value="1"/>
</dbReference>
<keyword evidence="14" id="KW-0206">Cytoskeleton</keyword>
<evidence type="ECO:0000256" key="6">
    <source>
        <dbReference type="ARBA" id="ARBA00022741"/>
    </source>
</evidence>
<dbReference type="InterPro" id="IPR041658">
    <property type="entry name" value="AAA_lid_11"/>
</dbReference>
<dbReference type="Gene3D" id="1.10.287.2620">
    <property type="match status" value="1"/>
</dbReference>
<dbReference type="Gene3D" id="1.20.1270.280">
    <property type="match status" value="1"/>
</dbReference>
<evidence type="ECO:0000256" key="4">
    <source>
        <dbReference type="ARBA" id="ARBA00022701"/>
    </source>
</evidence>
<dbReference type="FunFam" id="1.10.8.1220:FF:000001">
    <property type="entry name" value="Dynein axonemal heavy chain 5"/>
    <property type="match status" value="1"/>
</dbReference>
<dbReference type="Pfam" id="PF03028">
    <property type="entry name" value="Dynein_heavy"/>
    <property type="match status" value="1"/>
</dbReference>
<dbReference type="Pfam" id="PF12774">
    <property type="entry name" value="AAA_6"/>
    <property type="match status" value="1"/>
</dbReference>
<dbReference type="Pfam" id="PF17852">
    <property type="entry name" value="Dynein_AAA_lid"/>
    <property type="match status" value="1"/>
</dbReference>
<dbReference type="Pfam" id="PF12781">
    <property type="entry name" value="AAA_9"/>
    <property type="match status" value="1"/>
</dbReference>
<evidence type="ECO:0000256" key="15">
    <source>
        <dbReference type="ARBA" id="ARBA00023273"/>
    </source>
</evidence>
<dbReference type="InterPro" id="IPR054354">
    <property type="entry name" value="DYNC2H1-like_lid"/>
</dbReference>
<keyword evidence="5" id="KW-0677">Repeat</keyword>
<dbReference type="InterPro" id="IPR042219">
    <property type="entry name" value="AAA_lid_11_sf"/>
</dbReference>
<evidence type="ECO:0000256" key="10">
    <source>
        <dbReference type="ARBA" id="ARBA00023017"/>
    </source>
</evidence>
<dbReference type="InterPro" id="IPR035706">
    <property type="entry name" value="AAA_9"/>
</dbReference>
<keyword evidence="9" id="KW-0282">Flagellum</keyword>
<dbReference type="FunFam" id="3.40.50.300:FF:001145">
    <property type="entry name" value="Putative dynein heavy chain"/>
    <property type="match status" value="1"/>
</dbReference>
<dbReference type="Gene3D" id="1.10.8.710">
    <property type="match status" value="1"/>
</dbReference>